<dbReference type="InterPro" id="IPR011990">
    <property type="entry name" value="TPR-like_helical_dom_sf"/>
</dbReference>
<evidence type="ECO:0000256" key="1">
    <source>
        <dbReference type="ARBA" id="ARBA00004442"/>
    </source>
</evidence>
<comment type="similarity">
    <text evidence="2">Belongs to the SusD family.</text>
</comment>
<evidence type="ECO:0000259" key="6">
    <source>
        <dbReference type="Pfam" id="PF07980"/>
    </source>
</evidence>
<keyword evidence="4" id="KW-0472">Membrane</keyword>
<reference evidence="8 9" key="1">
    <citation type="submission" date="2015-12" db="EMBL/GenBank/DDBJ databases">
        <title>Genome sequence of Mucilaginibacter gotjawali.</title>
        <authorList>
            <person name="Lee J.S."/>
            <person name="Lee K.C."/>
            <person name="Kim K.K."/>
            <person name="Lee B.W."/>
        </authorList>
    </citation>
    <scope>NUCLEOTIDE SEQUENCE [LARGE SCALE GENOMIC DNA]</scope>
    <source>
        <strain evidence="8 9">SA3-7</strain>
    </source>
</reference>
<evidence type="ECO:0000256" key="3">
    <source>
        <dbReference type="ARBA" id="ARBA00022729"/>
    </source>
</evidence>
<keyword evidence="3" id="KW-0732">Signal</keyword>
<name>A0A0X8X1H4_9SPHI</name>
<evidence type="ECO:0000313" key="8">
    <source>
        <dbReference type="EMBL" id="BAU54067.1"/>
    </source>
</evidence>
<dbReference type="KEGG" id="mgot:MgSA37_02238"/>
<dbReference type="Pfam" id="PF07980">
    <property type="entry name" value="SusD_RagB"/>
    <property type="match status" value="1"/>
</dbReference>
<sequence length="487" mass="53501">MTIDSLKTKVICLLCFFALTAQMACKKLIEVDEPINTLTTTEIFSTDATATSAMAGVYSAMINGTTSGSASGGFQEFSACLSTQLAGMSSDEFNTTNVFGYNSMANYNTNHLTAEDAGSSTSLWTSAYDIIYKSNSVIEGVAASTSASLHDNVRKELTAEAKFVRAFCYFYLTNFFGDVPMVLTVDFNKTENLPRMPQQQVYQQIISDLTDAQAVIATDYSAGNGERIIPNKWAATLLLARVYLYTGNYSGAFTQSSAVINNSLFGLEPDLNNVFSTNSREAVWQLKQTITDLSLKNATPEGYTTDYTLTAQLSAAFEPGDQRKVKWVDSTGLAYSSYPIPNSYYPHKYIIGQYNADASQPPPQYYMVLRLAEAYLIRAEAEANGATGGAASAIADLNVIRNRAGLPDLNNNLAQQPLKDAVARERQVELFAEWGHRWFDLRRTGQAHSVLSSIPAKQPWAGDYQLLYPIPLTEIKFDHNLSQNTGY</sequence>
<dbReference type="SUPFAM" id="SSF48452">
    <property type="entry name" value="TPR-like"/>
    <property type="match status" value="1"/>
</dbReference>
<dbReference type="InterPro" id="IPR033985">
    <property type="entry name" value="SusD-like_N"/>
</dbReference>
<protein>
    <submittedName>
        <fullName evidence="8">SusD family protein</fullName>
    </submittedName>
</protein>
<accession>A0A0X8X1H4</accession>
<keyword evidence="5" id="KW-0998">Cell outer membrane</keyword>
<gene>
    <name evidence="8" type="ORF">MgSA37_02238</name>
</gene>
<dbReference type="InterPro" id="IPR012944">
    <property type="entry name" value="SusD_RagB_dom"/>
</dbReference>
<dbReference type="Gene3D" id="1.25.40.390">
    <property type="match status" value="1"/>
</dbReference>
<dbReference type="OrthoDB" id="621570at2"/>
<keyword evidence="9" id="KW-1185">Reference proteome</keyword>
<dbReference type="CDD" id="cd08977">
    <property type="entry name" value="SusD"/>
    <property type="match status" value="1"/>
</dbReference>
<organism evidence="8 9">
    <name type="scientific">Mucilaginibacter gotjawali</name>
    <dbReference type="NCBI Taxonomy" id="1550579"/>
    <lineage>
        <taxon>Bacteria</taxon>
        <taxon>Pseudomonadati</taxon>
        <taxon>Bacteroidota</taxon>
        <taxon>Sphingobacteriia</taxon>
        <taxon>Sphingobacteriales</taxon>
        <taxon>Sphingobacteriaceae</taxon>
        <taxon>Mucilaginibacter</taxon>
    </lineage>
</organism>
<comment type="subcellular location">
    <subcellularLocation>
        <location evidence="1">Cell outer membrane</location>
    </subcellularLocation>
</comment>
<feature type="domain" description="SusD-like N-terminal" evidence="7">
    <location>
        <begin position="96"/>
        <end position="244"/>
    </location>
</feature>
<evidence type="ECO:0000313" key="9">
    <source>
        <dbReference type="Proteomes" id="UP000218263"/>
    </source>
</evidence>
<evidence type="ECO:0000256" key="2">
    <source>
        <dbReference type="ARBA" id="ARBA00006275"/>
    </source>
</evidence>
<dbReference type="Pfam" id="PF14322">
    <property type="entry name" value="SusD-like_3"/>
    <property type="match status" value="1"/>
</dbReference>
<proteinExistence type="inferred from homology"/>
<dbReference type="RefSeq" id="WP_096351871.1">
    <property type="nucleotide sequence ID" value="NZ_AP017313.1"/>
</dbReference>
<dbReference type="Proteomes" id="UP000218263">
    <property type="component" value="Chromosome"/>
</dbReference>
<evidence type="ECO:0000256" key="5">
    <source>
        <dbReference type="ARBA" id="ARBA00023237"/>
    </source>
</evidence>
<evidence type="ECO:0000259" key="7">
    <source>
        <dbReference type="Pfam" id="PF14322"/>
    </source>
</evidence>
<dbReference type="AlphaFoldDB" id="A0A0X8X1H4"/>
<dbReference type="EMBL" id="AP017313">
    <property type="protein sequence ID" value="BAU54067.1"/>
    <property type="molecule type" value="Genomic_DNA"/>
</dbReference>
<evidence type="ECO:0000256" key="4">
    <source>
        <dbReference type="ARBA" id="ARBA00023136"/>
    </source>
</evidence>
<dbReference type="GO" id="GO:0009279">
    <property type="term" value="C:cell outer membrane"/>
    <property type="evidence" value="ECO:0007669"/>
    <property type="project" value="UniProtKB-SubCell"/>
</dbReference>
<feature type="domain" description="RagB/SusD" evidence="6">
    <location>
        <begin position="342"/>
        <end position="487"/>
    </location>
</feature>